<dbReference type="STRING" id="269796.Rru_A1909"/>
<organism evidence="2 3">
    <name type="scientific">Rhodospirillum rubrum (strain ATCC 11170 / ATH 1.1.1 / DSM 467 / LMG 4362 / NCIMB 8255 / S1)</name>
    <dbReference type="NCBI Taxonomy" id="269796"/>
    <lineage>
        <taxon>Bacteria</taxon>
        <taxon>Pseudomonadati</taxon>
        <taxon>Pseudomonadota</taxon>
        <taxon>Alphaproteobacteria</taxon>
        <taxon>Rhodospirillales</taxon>
        <taxon>Rhodospirillaceae</taxon>
        <taxon>Rhodospirillum</taxon>
    </lineage>
</organism>
<gene>
    <name evidence="2" type="ordered locus">Rru_A1909</name>
</gene>
<accession>Q2RT36</accession>
<dbReference type="RefSeq" id="WP_011389662.1">
    <property type="nucleotide sequence ID" value="NC_007643.1"/>
</dbReference>
<dbReference type="EMBL" id="CP000230">
    <property type="protein sequence ID" value="ABC22709.1"/>
    <property type="molecule type" value="Genomic_DNA"/>
</dbReference>
<protein>
    <submittedName>
        <fullName evidence="2">Uncharacterized protein</fullName>
    </submittedName>
</protein>
<name>Q2RT36_RHORT</name>
<dbReference type="PATRIC" id="fig|269796.9.peg.1990"/>
<reference evidence="2 3" key="1">
    <citation type="journal article" date="2011" name="Stand. Genomic Sci.">
        <title>Complete genome sequence of Rhodospirillum rubrum type strain (S1).</title>
        <authorList>
            <person name="Munk A.C."/>
            <person name="Copeland A."/>
            <person name="Lucas S."/>
            <person name="Lapidus A."/>
            <person name="Del Rio T.G."/>
            <person name="Barry K."/>
            <person name="Detter J.C."/>
            <person name="Hammon N."/>
            <person name="Israni S."/>
            <person name="Pitluck S."/>
            <person name="Brettin T."/>
            <person name="Bruce D."/>
            <person name="Han C."/>
            <person name="Tapia R."/>
            <person name="Gilna P."/>
            <person name="Schmutz J."/>
            <person name="Larimer F."/>
            <person name="Land M."/>
            <person name="Kyrpides N.C."/>
            <person name="Mavromatis K."/>
            <person name="Richardson P."/>
            <person name="Rohde M."/>
            <person name="Goker M."/>
            <person name="Klenk H.P."/>
            <person name="Zhang Y."/>
            <person name="Roberts G.P."/>
            <person name="Reslewic S."/>
            <person name="Schwartz D.C."/>
        </authorList>
    </citation>
    <scope>NUCLEOTIDE SEQUENCE [LARGE SCALE GENOMIC DNA]</scope>
    <source>
        <strain evidence="3">ATCC 11170 / ATH 1.1.1 / DSM 467 / LMG 4362 / NCIMB 8255 / S1</strain>
    </source>
</reference>
<feature type="compositionally biased region" description="Low complexity" evidence="1">
    <location>
        <begin position="284"/>
        <end position="296"/>
    </location>
</feature>
<proteinExistence type="predicted"/>
<dbReference type="KEGG" id="rru:Rru_A1909"/>
<dbReference type="AlphaFoldDB" id="Q2RT36"/>
<dbReference type="HOGENOM" id="CLU_896811_0_0_5"/>
<sequence>MDSPRLAFAILFCGVVASATGPIPQARAQGVPPASDALVDESLPTLIGPLSAGRMIGLPVRTYGDAPAVANVDDLLMKADGTVDKLVLDDGTFLRMGLDGKRVALPYASAALVPGSDGAPSYLRINIAKAYGQVIKEFRYELISPSDFALKAVLGAPVAAADAPSAGRLDTLWIGQGGHIDHAEISLDPDSSLASWTIALPFSDLSFRRPASRTETRVVTFRTLNQLKALPPINTPALPMGRAMGRTMGQPGFTPAPANQVPAVPSTYAPSSQTPMGWTTGESGAAPVGPQGAPAALVPPPTSIDVPPMR</sequence>
<keyword evidence="3" id="KW-1185">Reference proteome</keyword>
<feature type="region of interest" description="Disordered" evidence="1">
    <location>
        <begin position="267"/>
        <end position="310"/>
    </location>
</feature>
<dbReference type="Proteomes" id="UP000001929">
    <property type="component" value="Chromosome"/>
</dbReference>
<evidence type="ECO:0000313" key="3">
    <source>
        <dbReference type="Proteomes" id="UP000001929"/>
    </source>
</evidence>
<feature type="compositionally biased region" description="Polar residues" evidence="1">
    <location>
        <begin position="268"/>
        <end position="282"/>
    </location>
</feature>
<evidence type="ECO:0000313" key="2">
    <source>
        <dbReference type="EMBL" id="ABC22709.1"/>
    </source>
</evidence>
<dbReference type="Gene3D" id="2.30.30.240">
    <property type="entry name" value="PRC-barrel domain"/>
    <property type="match status" value="1"/>
</dbReference>
<evidence type="ECO:0000256" key="1">
    <source>
        <dbReference type="SAM" id="MobiDB-lite"/>
    </source>
</evidence>
<dbReference type="EnsemblBacteria" id="ABC22709">
    <property type="protein sequence ID" value="ABC22709"/>
    <property type="gene ID" value="Rru_A1909"/>
</dbReference>